<feature type="domain" description="3-hydroxyisobutyrate dehydrogenase-like NAD-binding" evidence="4">
    <location>
        <begin position="176"/>
        <end position="288"/>
    </location>
</feature>
<reference evidence="5 6" key="1">
    <citation type="submission" date="2019-11" db="EMBL/GenBank/DDBJ databases">
        <title>Metabolism of dissolved organic matter in forest soils.</title>
        <authorList>
            <person name="Cyle K.T."/>
            <person name="Wilhelm R.C."/>
            <person name="Martinez C.E."/>
        </authorList>
    </citation>
    <scope>NUCLEOTIDE SEQUENCE [LARGE SCALE GENOMIC DNA]</scope>
    <source>
        <strain evidence="5 6">1N</strain>
    </source>
</reference>
<feature type="domain" description="6-phosphogluconate dehydrogenase NADP-binding" evidence="3">
    <location>
        <begin position="13"/>
        <end position="173"/>
    </location>
</feature>
<name>A0ABX2BV79_9BURK</name>
<dbReference type="Gene3D" id="3.40.50.720">
    <property type="entry name" value="NAD(P)-binding Rossmann-like Domain"/>
    <property type="match status" value="1"/>
</dbReference>
<proteinExistence type="predicted"/>
<dbReference type="InterPro" id="IPR015815">
    <property type="entry name" value="HIBADH-related"/>
</dbReference>
<dbReference type="Pfam" id="PF14833">
    <property type="entry name" value="NAD_binding_11"/>
    <property type="match status" value="1"/>
</dbReference>
<dbReference type="EMBL" id="WOEY01000078">
    <property type="protein sequence ID" value="NPT43482.1"/>
    <property type="molecule type" value="Genomic_DNA"/>
</dbReference>
<protein>
    <submittedName>
        <fullName evidence="5">NAD-binding protein</fullName>
    </submittedName>
</protein>
<keyword evidence="1" id="KW-0560">Oxidoreductase</keyword>
<dbReference type="InterPro" id="IPR008927">
    <property type="entry name" value="6-PGluconate_DH-like_C_sf"/>
</dbReference>
<organism evidence="5 6">
    <name type="scientific">Paraburkholderia solitsugae</name>
    <dbReference type="NCBI Taxonomy" id="2675748"/>
    <lineage>
        <taxon>Bacteria</taxon>
        <taxon>Pseudomonadati</taxon>
        <taxon>Pseudomonadota</taxon>
        <taxon>Betaproteobacteria</taxon>
        <taxon>Burkholderiales</taxon>
        <taxon>Burkholderiaceae</taxon>
        <taxon>Paraburkholderia</taxon>
    </lineage>
</organism>
<comment type="caution">
    <text evidence="5">The sequence shown here is derived from an EMBL/GenBank/DDBJ whole genome shotgun (WGS) entry which is preliminary data.</text>
</comment>
<accession>A0ABX2BV79</accession>
<evidence type="ECO:0000256" key="1">
    <source>
        <dbReference type="ARBA" id="ARBA00023002"/>
    </source>
</evidence>
<keyword evidence="2" id="KW-0520">NAD</keyword>
<keyword evidence="6" id="KW-1185">Reference proteome</keyword>
<dbReference type="InterPro" id="IPR036291">
    <property type="entry name" value="NAD(P)-bd_dom_sf"/>
</dbReference>
<dbReference type="PANTHER" id="PTHR43060">
    <property type="entry name" value="3-HYDROXYISOBUTYRATE DEHYDROGENASE-LIKE 1, MITOCHONDRIAL-RELATED"/>
    <property type="match status" value="1"/>
</dbReference>
<dbReference type="InterPro" id="IPR013328">
    <property type="entry name" value="6PGD_dom2"/>
</dbReference>
<dbReference type="InterPro" id="IPR006115">
    <property type="entry name" value="6PGDH_NADP-bd"/>
</dbReference>
<evidence type="ECO:0000313" key="6">
    <source>
        <dbReference type="Proteomes" id="UP000652198"/>
    </source>
</evidence>
<dbReference type="Gene3D" id="1.10.1040.10">
    <property type="entry name" value="N-(1-d-carboxylethyl)-l-norvaline Dehydrogenase, domain 2"/>
    <property type="match status" value="1"/>
</dbReference>
<sequence>MEQINTRGKISPRVGMIGLGMMGGAIARNILKRGFTLSVVGHRSRNTIEGLVAQGAYEVDTGSELARNSDVVLICVTGTHQVRDILWGANGVLEGAHAGLVVVDASTSDPILADEAIAELLPKGAQFLDAPVNRTPKEAEEGRLNVLVGGDACALAIVRPVMEAYSETIHHLGPGGSGYKAKLIHNFIAQANATVLAEAMCTAAKVGLDLNEFVRLCRLSGAHSRTFDRIVPFIVTGDDSGQRFALRNAAKDMWSYSQLAATAQTTAVVAEAVRQTYVLATNLGYGDKHVPHLFDALGHINGVSVRAPQAAAQQFSD</sequence>
<dbReference type="Pfam" id="PF03446">
    <property type="entry name" value="NAD_binding_2"/>
    <property type="match status" value="1"/>
</dbReference>
<dbReference type="SUPFAM" id="SSF48179">
    <property type="entry name" value="6-phosphogluconate dehydrogenase C-terminal domain-like"/>
    <property type="match status" value="1"/>
</dbReference>
<evidence type="ECO:0000259" key="3">
    <source>
        <dbReference type="Pfam" id="PF03446"/>
    </source>
</evidence>
<dbReference type="InterPro" id="IPR029154">
    <property type="entry name" value="HIBADH-like_NADP-bd"/>
</dbReference>
<evidence type="ECO:0000256" key="2">
    <source>
        <dbReference type="ARBA" id="ARBA00023027"/>
    </source>
</evidence>
<dbReference type="PANTHER" id="PTHR43060:SF15">
    <property type="entry name" value="3-HYDROXYISOBUTYRATE DEHYDROGENASE-LIKE 1, MITOCHONDRIAL-RELATED"/>
    <property type="match status" value="1"/>
</dbReference>
<dbReference type="Proteomes" id="UP000652198">
    <property type="component" value="Unassembled WGS sequence"/>
</dbReference>
<evidence type="ECO:0000313" key="5">
    <source>
        <dbReference type="EMBL" id="NPT43482.1"/>
    </source>
</evidence>
<dbReference type="SUPFAM" id="SSF51735">
    <property type="entry name" value="NAD(P)-binding Rossmann-fold domains"/>
    <property type="match status" value="1"/>
</dbReference>
<evidence type="ECO:0000259" key="4">
    <source>
        <dbReference type="Pfam" id="PF14833"/>
    </source>
</evidence>
<dbReference type="PIRSF" id="PIRSF000103">
    <property type="entry name" value="HIBADH"/>
    <property type="match status" value="1"/>
</dbReference>
<gene>
    <name evidence="5" type="ORF">GNZ12_19650</name>
</gene>